<keyword evidence="5 6" id="KW-0472">Membrane</keyword>
<evidence type="ECO:0000256" key="2">
    <source>
        <dbReference type="ARBA" id="ARBA00022475"/>
    </source>
</evidence>
<dbReference type="RefSeq" id="WP_109035696.1">
    <property type="nucleotide sequence ID" value="NZ_CP029210.1"/>
</dbReference>
<keyword evidence="7" id="KW-0969">Cilium</keyword>
<sequence>MASSGLMVFWFVFVVACIPVCLWLLKRSGLAQGGGLPGGQALMKTISVLNLGPGQRLVAVEVGAGEDRTWLILSVTAQRISKLHAMAPLSGYEPAQAVPPAQAFAAVLSRLTAGKAAGNQGTSNGPQA</sequence>
<dbReference type="GO" id="GO:0016020">
    <property type="term" value="C:membrane"/>
    <property type="evidence" value="ECO:0007669"/>
    <property type="project" value="InterPro"/>
</dbReference>
<accession>A0A2U8FRK9</accession>
<dbReference type="InterPro" id="IPR022781">
    <property type="entry name" value="Flagellar_biosynth_FliO"/>
</dbReference>
<dbReference type="OrthoDB" id="8905632at2"/>
<comment type="subcellular location">
    <subcellularLocation>
        <location evidence="1">Cell membrane</location>
    </subcellularLocation>
</comment>
<organism evidence="7 8">
    <name type="scientific">Aquabacterium olei</name>
    <dbReference type="NCBI Taxonomy" id="1296669"/>
    <lineage>
        <taxon>Bacteria</taxon>
        <taxon>Pseudomonadati</taxon>
        <taxon>Pseudomonadota</taxon>
        <taxon>Betaproteobacteria</taxon>
        <taxon>Burkholderiales</taxon>
        <taxon>Aquabacterium</taxon>
    </lineage>
</organism>
<keyword evidence="2" id="KW-1003">Cell membrane</keyword>
<name>A0A2U8FRK9_9BURK</name>
<gene>
    <name evidence="7" type="ORF">DEH84_06070</name>
</gene>
<dbReference type="Pfam" id="PF04347">
    <property type="entry name" value="FliO"/>
    <property type="match status" value="1"/>
</dbReference>
<dbReference type="AlphaFoldDB" id="A0A2U8FRK9"/>
<keyword evidence="8" id="KW-1185">Reference proteome</keyword>
<keyword evidence="3 6" id="KW-0812">Transmembrane</keyword>
<proteinExistence type="predicted"/>
<evidence type="ECO:0000256" key="5">
    <source>
        <dbReference type="ARBA" id="ARBA00023136"/>
    </source>
</evidence>
<keyword evidence="7" id="KW-0966">Cell projection</keyword>
<dbReference type="Proteomes" id="UP000244892">
    <property type="component" value="Chromosome"/>
</dbReference>
<reference evidence="7 8" key="1">
    <citation type="submission" date="2018-05" db="EMBL/GenBank/DDBJ databases">
        <title>complete genome sequence of Aquabacterium olei NBRC 110486.</title>
        <authorList>
            <person name="Tang B."/>
            <person name="Chang J."/>
            <person name="Zhang L."/>
            <person name="Yang H."/>
        </authorList>
    </citation>
    <scope>NUCLEOTIDE SEQUENCE [LARGE SCALE GENOMIC DNA]</scope>
    <source>
        <strain evidence="7 8">NBRC 110486</strain>
    </source>
</reference>
<evidence type="ECO:0000256" key="1">
    <source>
        <dbReference type="ARBA" id="ARBA00004236"/>
    </source>
</evidence>
<dbReference type="KEGG" id="aon:DEH84_06070"/>
<evidence type="ECO:0000313" key="8">
    <source>
        <dbReference type="Proteomes" id="UP000244892"/>
    </source>
</evidence>
<keyword evidence="4 6" id="KW-1133">Transmembrane helix</keyword>
<evidence type="ECO:0000256" key="6">
    <source>
        <dbReference type="SAM" id="Phobius"/>
    </source>
</evidence>
<keyword evidence="7" id="KW-0282">Flagellum</keyword>
<protein>
    <submittedName>
        <fullName evidence="7">Flagellar biogenesis protein</fullName>
    </submittedName>
</protein>
<evidence type="ECO:0000313" key="7">
    <source>
        <dbReference type="EMBL" id="AWI53044.1"/>
    </source>
</evidence>
<evidence type="ECO:0000256" key="4">
    <source>
        <dbReference type="ARBA" id="ARBA00022989"/>
    </source>
</evidence>
<feature type="transmembrane region" description="Helical" evidence="6">
    <location>
        <begin position="6"/>
        <end position="25"/>
    </location>
</feature>
<evidence type="ECO:0000256" key="3">
    <source>
        <dbReference type="ARBA" id="ARBA00022692"/>
    </source>
</evidence>
<dbReference type="EMBL" id="CP029210">
    <property type="protein sequence ID" value="AWI53044.1"/>
    <property type="molecule type" value="Genomic_DNA"/>
</dbReference>
<dbReference type="GO" id="GO:0044781">
    <property type="term" value="P:bacterial-type flagellum organization"/>
    <property type="evidence" value="ECO:0007669"/>
    <property type="project" value="InterPro"/>
</dbReference>